<keyword evidence="7" id="KW-0325">Glycoprotein</keyword>
<evidence type="ECO:0000256" key="3">
    <source>
        <dbReference type="ARBA" id="ARBA00022475"/>
    </source>
</evidence>
<dbReference type="GO" id="GO:0030659">
    <property type="term" value="C:cytoplasmic vesicle membrane"/>
    <property type="evidence" value="ECO:0007669"/>
    <property type="project" value="TreeGrafter"/>
</dbReference>
<organism evidence="10 11">
    <name type="scientific">Parascaris univalens</name>
    <name type="common">Nematode worm</name>
    <dbReference type="NCBI Taxonomy" id="6257"/>
    <lineage>
        <taxon>Eukaryota</taxon>
        <taxon>Metazoa</taxon>
        <taxon>Ecdysozoa</taxon>
        <taxon>Nematoda</taxon>
        <taxon>Chromadorea</taxon>
        <taxon>Rhabditida</taxon>
        <taxon>Spirurina</taxon>
        <taxon>Ascaridomorpha</taxon>
        <taxon>Ascaridoidea</taxon>
        <taxon>Ascarididae</taxon>
        <taxon>Parascaris</taxon>
    </lineage>
</organism>
<comment type="similarity">
    <text evidence="2">Belongs to the patched family.</text>
</comment>
<feature type="domain" description="SSD" evidence="9">
    <location>
        <begin position="279"/>
        <end position="447"/>
    </location>
</feature>
<feature type="transmembrane region" description="Helical" evidence="8">
    <location>
        <begin position="20"/>
        <end position="39"/>
    </location>
</feature>
<dbReference type="GO" id="GO:0005886">
    <property type="term" value="C:plasma membrane"/>
    <property type="evidence" value="ECO:0007669"/>
    <property type="project" value="UniProtKB-SubCell"/>
</dbReference>
<dbReference type="FunFam" id="1.20.1640.10:FF:000013">
    <property type="entry name" value="PaTched Related family"/>
    <property type="match status" value="1"/>
</dbReference>
<dbReference type="Proteomes" id="UP000887569">
    <property type="component" value="Unplaced"/>
</dbReference>
<proteinExistence type="inferred from homology"/>
<feature type="transmembrane region" description="Helical" evidence="8">
    <location>
        <begin position="817"/>
        <end position="838"/>
    </location>
</feature>
<sequence length="942" mass="108156">YLIHRAFFQWGLLAYRFRFALSISPILFTIVLSTGFIFIKQQTTIDPQYVFSPVSAPWRYERDVLSQHWPLNEQEFWPGKSYDYNGYIDIIAAGRNYRDKGRPNMLLTSHLNELDRINQYIIYNLTVPVIHNGKRYEVGYTDLCMSYDWKCYLNDHITMLMPKHKWADFRGQLAELANDIITNEVKVTYPIGWRGTEPIYFGALIGSPHLTDEEGHFDYVRAVRLTYNVREEKVGNISYLWRKKVASYLSDVDNVASELLEFGMYHNESLPEGLQQVADSLTPKFAVTFTILFTLCGLSCIVLLNHNGFFAPDWVRSKPSISLAGLFCPMLAIISAFGSILWCGCLYNAIVNVSPFIVFCIGVDDMFIMSAAWHRTNPDLTVARRLAETLAEAAVAISITSITDMLSFGIGCITTLPSVQMFCLYTFAGIAFTYFYQLTFFTAVMAYAGDWESRGLHVVTFKPAIDPNDADTLFKRLFMAGSAPRKENLQRSDRIVPARKMPIIQVTSPKGVTKAPPLSSKNSSISIMERINEAFIRLESRMDHADHGLCSYHDRETFISKVFREIYGPFLLSESTKKVVLFIYLIYITFALFGCTMVEEGLNPKFLVRESFYLNKFYVLMDETFWLEGLQMQVVVSSPPDFFNHFDRRKFEAMMNEFENTEFTMKHNATMFWLDAYEMKLNEELNELKIPLPQTKKEWYERCREWLITAGGRRLWEKDMVWGKNKSDPETYNHLYAFRFQLGLRNYRTPTDHMRSAQLMRHIAARYSQFNVTTFHEYYPFADQYIELKPALIRNCILALISMLVVSFVMIPNYGAAFAIAGAICSIDLGLIGFMTFWGVRLESVSMITVIMSIGFAVDLSAHIGYAYVKAHGDRNKKAIQALETIGWPVFLGALSTVLGILVLVTVDAYIVQIFFKTIFLVIVFSMMHGLIFLPVLLTVIL</sequence>
<keyword evidence="6 8" id="KW-0472">Membrane</keyword>
<dbReference type="AlphaFoldDB" id="A0A915B234"/>
<feature type="transmembrane region" description="Helical" evidence="8">
    <location>
        <begin position="919"/>
        <end position="941"/>
    </location>
</feature>
<dbReference type="InterPro" id="IPR051697">
    <property type="entry name" value="Patched_domain-protein"/>
</dbReference>
<feature type="transmembrane region" description="Helical" evidence="8">
    <location>
        <begin position="393"/>
        <end position="416"/>
    </location>
</feature>
<feature type="transmembrane region" description="Helical" evidence="8">
    <location>
        <begin position="324"/>
        <end position="349"/>
    </location>
</feature>
<name>A0A915B234_PARUN</name>
<feature type="transmembrane region" description="Helical" evidence="8">
    <location>
        <begin position="356"/>
        <end position="373"/>
    </location>
</feature>
<feature type="transmembrane region" description="Helical" evidence="8">
    <location>
        <begin position="423"/>
        <end position="448"/>
    </location>
</feature>
<feature type="transmembrane region" description="Helical" evidence="8">
    <location>
        <begin position="845"/>
        <end position="866"/>
    </location>
</feature>
<keyword evidence="5 8" id="KW-1133">Transmembrane helix</keyword>
<dbReference type="PANTHER" id="PTHR10796:SF191">
    <property type="entry name" value="SSD DOMAIN-CONTAINING PROTEIN"/>
    <property type="match status" value="1"/>
</dbReference>
<evidence type="ECO:0000256" key="2">
    <source>
        <dbReference type="ARBA" id="ARBA00005585"/>
    </source>
</evidence>
<dbReference type="WBParaSite" id="PgR024_g006_t01">
    <property type="protein sequence ID" value="PgR024_g006_t01"/>
    <property type="gene ID" value="PgR024_g006"/>
</dbReference>
<keyword evidence="10" id="KW-1185">Reference proteome</keyword>
<feature type="transmembrane region" description="Helical" evidence="8">
    <location>
        <begin position="886"/>
        <end position="907"/>
    </location>
</feature>
<accession>A0A915B234</accession>
<evidence type="ECO:0000256" key="1">
    <source>
        <dbReference type="ARBA" id="ARBA00004651"/>
    </source>
</evidence>
<feature type="transmembrane region" description="Helical" evidence="8">
    <location>
        <begin position="579"/>
        <end position="598"/>
    </location>
</feature>
<reference evidence="11" key="1">
    <citation type="submission" date="2022-11" db="UniProtKB">
        <authorList>
            <consortium name="WormBaseParasite"/>
        </authorList>
    </citation>
    <scope>IDENTIFICATION</scope>
</reference>
<comment type="subcellular location">
    <subcellularLocation>
        <location evidence="1">Cell membrane</location>
        <topology evidence="1">Multi-pass membrane protein</topology>
    </subcellularLocation>
</comment>
<evidence type="ECO:0000313" key="11">
    <source>
        <dbReference type="WBParaSite" id="PgR024_g006_t01"/>
    </source>
</evidence>
<dbReference type="PANTHER" id="PTHR10796">
    <property type="entry name" value="PATCHED-RELATED"/>
    <property type="match status" value="1"/>
</dbReference>
<dbReference type="Gene3D" id="1.20.1640.10">
    <property type="entry name" value="Multidrug efflux transporter AcrB transmembrane domain"/>
    <property type="match status" value="2"/>
</dbReference>
<evidence type="ECO:0000256" key="8">
    <source>
        <dbReference type="SAM" id="Phobius"/>
    </source>
</evidence>
<evidence type="ECO:0000313" key="10">
    <source>
        <dbReference type="Proteomes" id="UP000887569"/>
    </source>
</evidence>
<evidence type="ECO:0000259" key="9">
    <source>
        <dbReference type="PROSITE" id="PS50156"/>
    </source>
</evidence>
<keyword evidence="4 8" id="KW-0812">Transmembrane</keyword>
<evidence type="ECO:0000256" key="6">
    <source>
        <dbReference type="ARBA" id="ARBA00023136"/>
    </source>
</evidence>
<evidence type="ECO:0000256" key="4">
    <source>
        <dbReference type="ARBA" id="ARBA00022692"/>
    </source>
</evidence>
<evidence type="ECO:0000256" key="7">
    <source>
        <dbReference type="ARBA" id="ARBA00023180"/>
    </source>
</evidence>
<feature type="transmembrane region" description="Helical" evidence="8">
    <location>
        <begin position="285"/>
        <end position="304"/>
    </location>
</feature>
<dbReference type="GO" id="GO:0006897">
    <property type="term" value="P:endocytosis"/>
    <property type="evidence" value="ECO:0007669"/>
    <property type="project" value="TreeGrafter"/>
</dbReference>
<dbReference type="InterPro" id="IPR000731">
    <property type="entry name" value="SSD"/>
</dbReference>
<dbReference type="Pfam" id="PF02460">
    <property type="entry name" value="Patched"/>
    <property type="match status" value="1"/>
</dbReference>
<dbReference type="InterPro" id="IPR003392">
    <property type="entry name" value="PTHD_SSD"/>
</dbReference>
<protein>
    <submittedName>
        <fullName evidence="11">SSD domain-containing protein</fullName>
    </submittedName>
</protein>
<dbReference type="SUPFAM" id="SSF82866">
    <property type="entry name" value="Multidrug efflux transporter AcrB transmembrane domain"/>
    <property type="match status" value="2"/>
</dbReference>
<dbReference type="PROSITE" id="PS50156">
    <property type="entry name" value="SSD"/>
    <property type="match status" value="1"/>
</dbReference>
<dbReference type="GO" id="GO:0018996">
    <property type="term" value="P:molting cycle, collagen and cuticulin-based cuticle"/>
    <property type="evidence" value="ECO:0007669"/>
    <property type="project" value="TreeGrafter"/>
</dbReference>
<keyword evidence="3" id="KW-1003">Cell membrane</keyword>
<evidence type="ECO:0000256" key="5">
    <source>
        <dbReference type="ARBA" id="ARBA00022989"/>
    </source>
</evidence>
<feature type="transmembrane region" description="Helical" evidence="8">
    <location>
        <begin position="792"/>
        <end position="811"/>
    </location>
</feature>